<evidence type="ECO:0000313" key="2">
    <source>
        <dbReference type="EMBL" id="KAK4251719.1"/>
    </source>
</evidence>
<comment type="caution">
    <text evidence="2">The sequence shown here is derived from an EMBL/GenBank/DDBJ whole genome shotgun (WGS) entry which is preliminary data.</text>
</comment>
<feature type="compositionally biased region" description="Basic and acidic residues" evidence="1">
    <location>
        <begin position="135"/>
        <end position="147"/>
    </location>
</feature>
<feature type="compositionally biased region" description="Basic residues" evidence="1">
    <location>
        <begin position="626"/>
        <end position="636"/>
    </location>
</feature>
<dbReference type="EMBL" id="MU857604">
    <property type="protein sequence ID" value="KAK4251719.1"/>
    <property type="molecule type" value="Genomic_DNA"/>
</dbReference>
<dbReference type="AlphaFoldDB" id="A0AAN7HUX5"/>
<reference evidence="2" key="1">
    <citation type="journal article" date="2023" name="Mol. Phylogenet. Evol.">
        <title>Genome-scale phylogeny and comparative genomics of the fungal order Sordariales.</title>
        <authorList>
            <person name="Hensen N."/>
            <person name="Bonometti L."/>
            <person name="Westerberg I."/>
            <person name="Brannstrom I.O."/>
            <person name="Guillou S."/>
            <person name="Cros-Aarteil S."/>
            <person name="Calhoun S."/>
            <person name="Haridas S."/>
            <person name="Kuo A."/>
            <person name="Mondo S."/>
            <person name="Pangilinan J."/>
            <person name="Riley R."/>
            <person name="LaButti K."/>
            <person name="Andreopoulos B."/>
            <person name="Lipzen A."/>
            <person name="Chen C."/>
            <person name="Yan M."/>
            <person name="Daum C."/>
            <person name="Ng V."/>
            <person name="Clum A."/>
            <person name="Steindorff A."/>
            <person name="Ohm R.A."/>
            <person name="Martin F."/>
            <person name="Silar P."/>
            <person name="Natvig D.O."/>
            <person name="Lalanne C."/>
            <person name="Gautier V."/>
            <person name="Ament-Velasquez S.L."/>
            <person name="Kruys A."/>
            <person name="Hutchinson M.I."/>
            <person name="Powell A.J."/>
            <person name="Barry K."/>
            <person name="Miller A.N."/>
            <person name="Grigoriev I.V."/>
            <person name="Debuchy R."/>
            <person name="Gladieux P."/>
            <person name="Hiltunen Thoren M."/>
            <person name="Johannesson H."/>
        </authorList>
    </citation>
    <scope>NUCLEOTIDE SEQUENCE</scope>
    <source>
        <strain evidence="2">CBS 359.72</strain>
    </source>
</reference>
<feature type="compositionally biased region" description="Basic and acidic residues" evidence="1">
    <location>
        <begin position="432"/>
        <end position="448"/>
    </location>
</feature>
<feature type="compositionally biased region" description="Low complexity" evidence="1">
    <location>
        <begin position="615"/>
        <end position="625"/>
    </location>
</feature>
<proteinExistence type="predicted"/>
<feature type="compositionally biased region" description="Basic and acidic residues" evidence="1">
    <location>
        <begin position="323"/>
        <end position="338"/>
    </location>
</feature>
<feature type="compositionally biased region" description="Low complexity" evidence="1">
    <location>
        <begin position="493"/>
        <end position="519"/>
    </location>
</feature>
<feature type="compositionally biased region" description="Basic and acidic residues" evidence="1">
    <location>
        <begin position="1"/>
        <end position="23"/>
    </location>
</feature>
<keyword evidence="3" id="KW-1185">Reference proteome</keyword>
<evidence type="ECO:0000313" key="3">
    <source>
        <dbReference type="Proteomes" id="UP001303647"/>
    </source>
</evidence>
<accession>A0AAN7HUX5</accession>
<organism evidence="2 3">
    <name type="scientific">Corynascus novoguineensis</name>
    <dbReference type="NCBI Taxonomy" id="1126955"/>
    <lineage>
        <taxon>Eukaryota</taxon>
        <taxon>Fungi</taxon>
        <taxon>Dikarya</taxon>
        <taxon>Ascomycota</taxon>
        <taxon>Pezizomycotina</taxon>
        <taxon>Sordariomycetes</taxon>
        <taxon>Sordariomycetidae</taxon>
        <taxon>Sordariales</taxon>
        <taxon>Chaetomiaceae</taxon>
        <taxon>Corynascus</taxon>
    </lineage>
</organism>
<sequence>MSKDVKDSKHKPDNTRQPQRKDSLSSILSWAALQGRISTVKAPSSFSSSSTSPLTPPGNGSKPRRHSHSAASSDSKPKARRGSATFRRLSFPLSTTNQRGASSTKTRHAKTSSMTPDAKASPGTSKASKSISSEKVSKAASDADHSKMSLPPRPQSAGDKPRSPSTPIVMPKSILRVSSPDGNRRPRQFVSPETGEPITGPDLSPSPSRPGSPSPPASPPIPRPMSPGTTVRFAKATIHRVEVIGPGRRLLPVKRKSKSTLTYISPLDPGAPQQQKKGGGSPNLLLPKTTLQSPTKLRRHQENQAAMGRYWLRTEEEEAQWRAEAERRAREEAERYRNEPSSPVPGAAATEKTAVADGEEVETGDKAIGAVAKMLPLLDVSGSNDSPALDKLEEVIESEDEDTDEEAGAKCTVKDDDETESVELIGTQESKSFSERLAERQAAEENAHRAASPLHTPIRISEELSCKAGTESSKLDRSSSSGSLTKDQDSMNSEAASARSSNTSTGSTTTANSGSSSAEQLSRSPSKDKNKEKEKEKETEKARDKPMTASTSSSSSSSRSYMNLKPTGDRDRERDHDRDKTQKSYGSRSTAGHSSNNSNSTNSSSNRANHGRRGSSGSSSSSSSHNHLHLSGRRGRRYFESHKQGITA</sequence>
<feature type="region of interest" description="Disordered" evidence="1">
    <location>
        <begin position="244"/>
        <end position="303"/>
    </location>
</feature>
<feature type="compositionally biased region" description="Basic and acidic residues" evidence="1">
    <location>
        <begin position="567"/>
        <end position="582"/>
    </location>
</feature>
<feature type="compositionally biased region" description="Low complexity" evidence="1">
    <location>
        <begin position="550"/>
        <end position="560"/>
    </location>
</feature>
<feature type="region of interest" description="Disordered" evidence="1">
    <location>
        <begin position="39"/>
        <end position="229"/>
    </location>
</feature>
<protein>
    <submittedName>
        <fullName evidence="2">Uncharacterized protein</fullName>
    </submittedName>
</protein>
<feature type="compositionally biased region" description="Low complexity" evidence="1">
    <location>
        <begin position="594"/>
        <end position="608"/>
    </location>
</feature>
<feature type="compositionally biased region" description="Acidic residues" evidence="1">
    <location>
        <begin position="395"/>
        <end position="406"/>
    </location>
</feature>
<feature type="compositionally biased region" description="Polar residues" evidence="1">
    <location>
        <begin position="92"/>
        <end position="104"/>
    </location>
</feature>
<dbReference type="Proteomes" id="UP001303647">
    <property type="component" value="Unassembled WGS sequence"/>
</dbReference>
<feature type="compositionally biased region" description="Polar residues" evidence="1">
    <location>
        <begin position="583"/>
        <end position="593"/>
    </location>
</feature>
<feature type="compositionally biased region" description="Basic and acidic residues" evidence="1">
    <location>
        <begin position="525"/>
        <end position="546"/>
    </location>
</feature>
<feature type="compositionally biased region" description="Polar residues" evidence="1">
    <location>
        <begin position="122"/>
        <end position="134"/>
    </location>
</feature>
<feature type="compositionally biased region" description="Low complexity" evidence="1">
    <location>
        <begin position="43"/>
        <end position="53"/>
    </location>
</feature>
<reference evidence="2" key="2">
    <citation type="submission" date="2023-05" db="EMBL/GenBank/DDBJ databases">
        <authorList>
            <consortium name="Lawrence Berkeley National Laboratory"/>
            <person name="Steindorff A."/>
            <person name="Hensen N."/>
            <person name="Bonometti L."/>
            <person name="Westerberg I."/>
            <person name="Brannstrom I.O."/>
            <person name="Guillou S."/>
            <person name="Cros-Aarteil S."/>
            <person name="Calhoun S."/>
            <person name="Haridas S."/>
            <person name="Kuo A."/>
            <person name="Mondo S."/>
            <person name="Pangilinan J."/>
            <person name="Riley R."/>
            <person name="Labutti K."/>
            <person name="Andreopoulos B."/>
            <person name="Lipzen A."/>
            <person name="Chen C."/>
            <person name="Yanf M."/>
            <person name="Daum C."/>
            <person name="Ng V."/>
            <person name="Clum A."/>
            <person name="Ohm R."/>
            <person name="Martin F."/>
            <person name="Silar P."/>
            <person name="Natvig D."/>
            <person name="Lalanne C."/>
            <person name="Gautier V."/>
            <person name="Ament-Velasquez S.L."/>
            <person name="Kruys A."/>
            <person name="Hutchinson M.I."/>
            <person name="Powell A.J."/>
            <person name="Barry K."/>
            <person name="Miller A.N."/>
            <person name="Grigoriev I.V."/>
            <person name="Debuchy R."/>
            <person name="Gladieux P."/>
            <person name="Thoren M.H."/>
            <person name="Johannesson H."/>
        </authorList>
    </citation>
    <scope>NUCLEOTIDE SEQUENCE</scope>
    <source>
        <strain evidence="2">CBS 359.72</strain>
    </source>
</reference>
<name>A0AAN7HUX5_9PEZI</name>
<gene>
    <name evidence="2" type="ORF">C7999DRAFT_10572</name>
</gene>
<feature type="region of interest" description="Disordered" evidence="1">
    <location>
        <begin position="323"/>
        <end position="361"/>
    </location>
</feature>
<feature type="region of interest" description="Disordered" evidence="1">
    <location>
        <begin position="391"/>
        <end position="648"/>
    </location>
</feature>
<feature type="compositionally biased region" description="Basic and acidic residues" evidence="1">
    <location>
        <begin position="637"/>
        <end position="648"/>
    </location>
</feature>
<feature type="region of interest" description="Disordered" evidence="1">
    <location>
        <begin position="1"/>
        <end position="27"/>
    </location>
</feature>
<feature type="compositionally biased region" description="Pro residues" evidence="1">
    <location>
        <begin position="207"/>
        <end position="225"/>
    </location>
</feature>
<evidence type="ECO:0000256" key="1">
    <source>
        <dbReference type="SAM" id="MobiDB-lite"/>
    </source>
</evidence>